<evidence type="ECO:0000313" key="2">
    <source>
        <dbReference type="EMBL" id="CAF4550803.1"/>
    </source>
</evidence>
<dbReference type="EMBL" id="CAJNOQ010046993">
    <property type="protein sequence ID" value="CAF1640080.1"/>
    <property type="molecule type" value="Genomic_DNA"/>
</dbReference>
<dbReference type="AlphaFoldDB" id="A0A816DWS9"/>
<proteinExistence type="predicted"/>
<dbReference type="EMBL" id="CAJOBC010115801">
    <property type="protein sequence ID" value="CAF4550803.1"/>
    <property type="molecule type" value="Genomic_DNA"/>
</dbReference>
<accession>A0A816DWS9</accession>
<dbReference type="Proteomes" id="UP000663829">
    <property type="component" value="Unassembled WGS sequence"/>
</dbReference>
<comment type="caution">
    <text evidence="1">The sequence shown here is derived from an EMBL/GenBank/DDBJ whole genome shotgun (WGS) entry which is preliminary data.</text>
</comment>
<evidence type="ECO:0000313" key="1">
    <source>
        <dbReference type="EMBL" id="CAF1640080.1"/>
    </source>
</evidence>
<reference evidence="1" key="1">
    <citation type="submission" date="2021-02" db="EMBL/GenBank/DDBJ databases">
        <authorList>
            <person name="Nowell W R."/>
        </authorList>
    </citation>
    <scope>NUCLEOTIDE SEQUENCE</scope>
</reference>
<feature type="non-terminal residue" evidence="1">
    <location>
        <position position="53"/>
    </location>
</feature>
<evidence type="ECO:0000313" key="3">
    <source>
        <dbReference type="Proteomes" id="UP000663829"/>
    </source>
</evidence>
<protein>
    <submittedName>
        <fullName evidence="1">Uncharacterized protein</fullName>
    </submittedName>
</protein>
<name>A0A816DWS9_9BILA</name>
<organism evidence="1 3">
    <name type="scientific">Didymodactylos carnosus</name>
    <dbReference type="NCBI Taxonomy" id="1234261"/>
    <lineage>
        <taxon>Eukaryota</taxon>
        <taxon>Metazoa</taxon>
        <taxon>Spiralia</taxon>
        <taxon>Gnathifera</taxon>
        <taxon>Rotifera</taxon>
        <taxon>Eurotatoria</taxon>
        <taxon>Bdelloidea</taxon>
        <taxon>Philodinida</taxon>
        <taxon>Philodinidae</taxon>
        <taxon>Didymodactylos</taxon>
    </lineage>
</organism>
<sequence length="53" mass="5778">MDSSSCEDDELDEQLIQHLEECSGLSTQLVVNHAYIAAATQAAAKALNFKHCK</sequence>
<gene>
    <name evidence="1" type="ORF">GPM918_LOCUS44879</name>
    <name evidence="2" type="ORF">SRO942_LOCUS46977</name>
</gene>
<dbReference type="Proteomes" id="UP000681722">
    <property type="component" value="Unassembled WGS sequence"/>
</dbReference>
<keyword evidence="3" id="KW-1185">Reference proteome</keyword>